<evidence type="ECO:0000313" key="5">
    <source>
        <dbReference type="Proteomes" id="UP000008206"/>
    </source>
</evidence>
<dbReference type="Gene3D" id="3.40.50.2300">
    <property type="match status" value="1"/>
</dbReference>
<dbReference type="EMBL" id="CP002198">
    <property type="protein sequence ID" value="ADN13629.1"/>
    <property type="molecule type" value="Genomic_DNA"/>
</dbReference>
<feature type="domain" description="Response regulatory" evidence="2">
    <location>
        <begin position="13"/>
        <end position="129"/>
    </location>
</feature>
<dbReference type="RefSeq" id="WP_013321736.1">
    <property type="nucleotide sequence ID" value="NC_014501.1"/>
</dbReference>
<protein>
    <submittedName>
        <fullName evidence="4">Response regulator receiver modulated diguanylate cyclase</fullName>
    </submittedName>
</protein>
<dbReference type="CDD" id="cd01949">
    <property type="entry name" value="GGDEF"/>
    <property type="match status" value="1"/>
</dbReference>
<dbReference type="GO" id="GO:1902201">
    <property type="term" value="P:negative regulation of bacterial-type flagellum-dependent cell motility"/>
    <property type="evidence" value="ECO:0007669"/>
    <property type="project" value="TreeGrafter"/>
</dbReference>
<feature type="domain" description="GGDEF" evidence="3">
    <location>
        <begin position="179"/>
        <end position="316"/>
    </location>
</feature>
<dbReference type="FunFam" id="3.30.70.270:FF:000001">
    <property type="entry name" value="Diguanylate cyclase domain protein"/>
    <property type="match status" value="1"/>
</dbReference>
<dbReference type="OrthoDB" id="9115at2"/>
<dbReference type="GO" id="GO:0043709">
    <property type="term" value="P:cell adhesion involved in single-species biofilm formation"/>
    <property type="evidence" value="ECO:0007669"/>
    <property type="project" value="TreeGrafter"/>
</dbReference>
<name>E0U6I6_GLOV7</name>
<dbReference type="Pfam" id="PF00072">
    <property type="entry name" value="Response_reg"/>
    <property type="match status" value="1"/>
</dbReference>
<dbReference type="Pfam" id="PF00990">
    <property type="entry name" value="GGDEF"/>
    <property type="match status" value="1"/>
</dbReference>
<dbReference type="InterPro" id="IPR050469">
    <property type="entry name" value="Diguanylate_Cyclase"/>
</dbReference>
<dbReference type="PROSITE" id="PS50110">
    <property type="entry name" value="RESPONSE_REGULATORY"/>
    <property type="match status" value="1"/>
</dbReference>
<gene>
    <name evidence="4" type="ordered locus">Cyan7822_1638</name>
</gene>
<evidence type="ECO:0000259" key="3">
    <source>
        <dbReference type="PROSITE" id="PS50887"/>
    </source>
</evidence>
<dbReference type="GO" id="GO:0052621">
    <property type="term" value="F:diguanylate cyclase activity"/>
    <property type="evidence" value="ECO:0007669"/>
    <property type="project" value="TreeGrafter"/>
</dbReference>
<sequence length="324" mass="37268">MNNYCSIQTEPVSVLIVDDDPFTQMQLRLYLQRENYRLIITNNGKEGLKAYHQYHPDLVLLDAVMPEMDGFECCQQLMQLPGAEYTPILMITSLDDQQSVDQAFAVGATDYVTKPIHWPVLRQRVRRLLHQVRLQQQLEAANEKLQRLVSIDGLTQIHNRRRFDECIQFEWQRLAREEQWLALIFIDIDYFKLYNDTYGHQAGDHCLQQVAQTIQNTLQRPADFAARYGGEEFAVILPNTHLAGAKKVAEKIRFNIENLHIPHQKSSVSQWVSASLGVVCLIPDAQETPKQLIKKADQALYQAKLQGRNCLVTVDESQILAIIP</sequence>
<dbReference type="GO" id="GO:0000160">
    <property type="term" value="P:phosphorelay signal transduction system"/>
    <property type="evidence" value="ECO:0007669"/>
    <property type="project" value="InterPro"/>
</dbReference>
<dbReference type="GO" id="GO:0005886">
    <property type="term" value="C:plasma membrane"/>
    <property type="evidence" value="ECO:0007669"/>
    <property type="project" value="TreeGrafter"/>
</dbReference>
<dbReference type="PANTHER" id="PTHR45138">
    <property type="entry name" value="REGULATORY COMPONENTS OF SENSORY TRANSDUCTION SYSTEM"/>
    <property type="match status" value="1"/>
</dbReference>
<dbReference type="STRING" id="497965.Cyan7822_1638"/>
<feature type="modified residue" description="4-aspartylphosphate" evidence="1">
    <location>
        <position position="62"/>
    </location>
</feature>
<keyword evidence="5" id="KW-1185">Reference proteome</keyword>
<dbReference type="KEGG" id="cyj:Cyan7822_1638"/>
<evidence type="ECO:0000313" key="4">
    <source>
        <dbReference type="EMBL" id="ADN13629.1"/>
    </source>
</evidence>
<dbReference type="Gene3D" id="3.30.70.270">
    <property type="match status" value="1"/>
</dbReference>
<dbReference type="PANTHER" id="PTHR45138:SF9">
    <property type="entry name" value="DIGUANYLATE CYCLASE DGCM-RELATED"/>
    <property type="match status" value="1"/>
</dbReference>
<dbReference type="Proteomes" id="UP000008206">
    <property type="component" value="Chromosome"/>
</dbReference>
<dbReference type="SUPFAM" id="SSF55073">
    <property type="entry name" value="Nucleotide cyclase"/>
    <property type="match status" value="1"/>
</dbReference>
<dbReference type="SMART" id="SM00448">
    <property type="entry name" value="REC"/>
    <property type="match status" value="1"/>
</dbReference>
<dbReference type="InterPro" id="IPR001789">
    <property type="entry name" value="Sig_transdc_resp-reg_receiver"/>
</dbReference>
<dbReference type="NCBIfam" id="TIGR00254">
    <property type="entry name" value="GGDEF"/>
    <property type="match status" value="1"/>
</dbReference>
<dbReference type="InterPro" id="IPR043128">
    <property type="entry name" value="Rev_trsase/Diguanyl_cyclase"/>
</dbReference>
<dbReference type="AlphaFoldDB" id="E0U6I6"/>
<dbReference type="SMART" id="SM00267">
    <property type="entry name" value="GGDEF"/>
    <property type="match status" value="1"/>
</dbReference>
<dbReference type="SUPFAM" id="SSF52172">
    <property type="entry name" value="CheY-like"/>
    <property type="match status" value="1"/>
</dbReference>
<dbReference type="InterPro" id="IPR029787">
    <property type="entry name" value="Nucleotide_cyclase"/>
</dbReference>
<dbReference type="eggNOG" id="COG3706">
    <property type="taxonomic scope" value="Bacteria"/>
</dbReference>
<dbReference type="PROSITE" id="PS50887">
    <property type="entry name" value="GGDEF"/>
    <property type="match status" value="1"/>
</dbReference>
<evidence type="ECO:0000259" key="2">
    <source>
        <dbReference type="PROSITE" id="PS50110"/>
    </source>
</evidence>
<evidence type="ECO:0000256" key="1">
    <source>
        <dbReference type="PROSITE-ProRule" id="PRU00169"/>
    </source>
</evidence>
<accession>E0U6I6</accession>
<reference evidence="5" key="1">
    <citation type="journal article" date="2011" name="MBio">
        <title>Novel metabolic attributes of the genus Cyanothece, comprising a group of unicellular nitrogen-fixing Cyanobacteria.</title>
        <authorList>
            <person name="Bandyopadhyay A."/>
            <person name="Elvitigala T."/>
            <person name="Welsh E."/>
            <person name="Stockel J."/>
            <person name="Liberton M."/>
            <person name="Min H."/>
            <person name="Sherman L.A."/>
            <person name="Pakrasi H.B."/>
        </authorList>
    </citation>
    <scope>NUCLEOTIDE SEQUENCE [LARGE SCALE GENOMIC DNA]</scope>
    <source>
        <strain evidence="5">PCC 7822</strain>
    </source>
</reference>
<dbReference type="HOGENOM" id="CLU_000445_11_28_3"/>
<organism evidence="4 5">
    <name type="scientific">Gloeothece verrucosa (strain PCC 7822)</name>
    <name type="common">Cyanothece sp. (strain PCC 7822)</name>
    <dbReference type="NCBI Taxonomy" id="497965"/>
    <lineage>
        <taxon>Bacteria</taxon>
        <taxon>Bacillati</taxon>
        <taxon>Cyanobacteriota</taxon>
        <taxon>Cyanophyceae</taxon>
        <taxon>Oscillatoriophycideae</taxon>
        <taxon>Chroococcales</taxon>
        <taxon>Aphanothecaceae</taxon>
        <taxon>Gloeothece</taxon>
        <taxon>Gloeothece verrucosa</taxon>
    </lineage>
</organism>
<proteinExistence type="predicted"/>
<keyword evidence="1" id="KW-0597">Phosphoprotein</keyword>
<dbReference type="InterPro" id="IPR011006">
    <property type="entry name" value="CheY-like_superfamily"/>
</dbReference>
<dbReference type="InterPro" id="IPR000160">
    <property type="entry name" value="GGDEF_dom"/>
</dbReference>